<dbReference type="InterPro" id="IPR006429">
    <property type="entry name" value="Phage_lambda_portal"/>
</dbReference>
<protein>
    <submittedName>
        <fullName evidence="2">Lambda family phage portal protein</fullName>
    </submittedName>
</protein>
<reference evidence="2 3" key="1">
    <citation type="submission" date="2024-06" db="EMBL/GenBank/DDBJ databases">
        <title>Genomics of switchgrass bacterial isolates.</title>
        <authorList>
            <person name="Shade A."/>
        </authorList>
    </citation>
    <scope>NUCLEOTIDE SEQUENCE [LARGE SCALE GENOMIC DNA]</scope>
    <source>
        <strain evidence="2 3">PvP084</strain>
    </source>
</reference>
<evidence type="ECO:0000313" key="2">
    <source>
        <dbReference type="EMBL" id="MET3867269.1"/>
    </source>
</evidence>
<gene>
    <name evidence="2" type="ORF">ABIC20_004578</name>
</gene>
<evidence type="ECO:0000313" key="3">
    <source>
        <dbReference type="Proteomes" id="UP001549119"/>
    </source>
</evidence>
<dbReference type="Proteomes" id="UP001549119">
    <property type="component" value="Unassembled WGS sequence"/>
</dbReference>
<dbReference type="RefSeq" id="WP_209650730.1">
    <property type="nucleotide sequence ID" value="NZ_JBEPNV010000001.1"/>
</dbReference>
<feature type="region of interest" description="Disordered" evidence="1">
    <location>
        <begin position="538"/>
        <end position="575"/>
    </location>
</feature>
<keyword evidence="3" id="KW-1185">Reference proteome</keyword>
<evidence type="ECO:0000256" key="1">
    <source>
        <dbReference type="SAM" id="MobiDB-lite"/>
    </source>
</evidence>
<name>A0ABV2NL90_9HYPH</name>
<sequence>MARRQAPRSAAPAPVDTKKSMITRAVDTLFKGARQGIAQARASFPWAGRYATPVEALDPKFKMPAVGSMGPLENARYARQTINLARHAYKNDANIARGLALVLSTIIGTGPLPTSKFPELQRIIRQHLPDIHNRGSMSWGGLMLAAATMEKVDGEAFFQVRPRALSDGLTLPFQLELIEAEQVDHTKTLIGENGNRIFTGIEVNGIDVPTAYWKYPVHPLDGMALSLNGGANIPTPVPASKIFHLRKPVRPNSMRGDSALAPVLVRLFQLHNYEFAEATRKHVSTLVTGWITRPAGEEGQAWPGEYQNPDAAAIAASQQAAKSEIQLEAGILTELPAGTEIKWNNPPDTGQSYEPYVRFALQYIAAAVGATYEDFTGDWRGTTDRTWRAAQVALRQFADTERDRIETQLLRPLYRMMVDMVVSLKLWTPPAGTKDWELYEHRWRWVAAKNPNQYQEGNALLLQVQAGLMSRDAAIEAMGEDPVEVDAQNAESKARSEAMNLYYSAFLPPPPGGAAGLGPFLTGIIGGIVEAQVKERLEQQLKDVGGTAMPNPEPENPDTPGSPTATRSRSASTAS</sequence>
<dbReference type="EMBL" id="JBEPNW010000002">
    <property type="protein sequence ID" value="MET3867269.1"/>
    <property type="molecule type" value="Genomic_DNA"/>
</dbReference>
<organism evidence="2 3">
    <name type="scientific">Methylobacterium radiotolerans</name>
    <dbReference type="NCBI Taxonomy" id="31998"/>
    <lineage>
        <taxon>Bacteria</taxon>
        <taxon>Pseudomonadati</taxon>
        <taxon>Pseudomonadota</taxon>
        <taxon>Alphaproteobacteria</taxon>
        <taxon>Hyphomicrobiales</taxon>
        <taxon>Methylobacteriaceae</taxon>
        <taxon>Methylobacterium</taxon>
    </lineage>
</organism>
<feature type="compositionally biased region" description="Low complexity" evidence="1">
    <location>
        <begin position="564"/>
        <end position="575"/>
    </location>
</feature>
<comment type="caution">
    <text evidence="2">The sequence shown here is derived from an EMBL/GenBank/DDBJ whole genome shotgun (WGS) entry which is preliminary data.</text>
</comment>
<dbReference type="Pfam" id="PF05136">
    <property type="entry name" value="Phage_portal_2"/>
    <property type="match status" value="1"/>
</dbReference>
<proteinExistence type="predicted"/>
<accession>A0ABV2NL90</accession>